<evidence type="ECO:0000313" key="2">
    <source>
        <dbReference type="EMBL" id="PWZ08901.1"/>
    </source>
</evidence>
<accession>A0A3L6DMY3</accession>
<sequence length="258" mass="27733">MADGSLEWLSPRSSTSANTTSPGNRSLGHKSLSAPPLIRLLHICGTTHGGYCCSDLLLIDDVGAGVPHRSEDVAWVTIRVASTPAAAPLGPCDIRLLCHGLPDADEGEDGDVRGRLAGAQPVGVARLPAARRRAAVAGVARLRGPFVHLQVPGVPGDGILLPRAVPGGHRRGPGEAGADAGQHLRERRVMARRRRALLQLRPLVDAHRLDAGVELELHTPIRGNPLRWDYMGESGRYYEDMDRTVAFQRGARSTEHWQ</sequence>
<feature type="region of interest" description="Disordered" evidence="1">
    <location>
        <begin position="1"/>
        <end position="30"/>
    </location>
</feature>
<evidence type="ECO:0000256" key="1">
    <source>
        <dbReference type="SAM" id="MobiDB-lite"/>
    </source>
</evidence>
<feature type="compositionally biased region" description="Polar residues" evidence="1">
    <location>
        <begin position="11"/>
        <end position="24"/>
    </location>
</feature>
<comment type="caution">
    <text evidence="2">The sequence shown here is derived from an EMBL/GenBank/DDBJ whole genome shotgun (WGS) entry which is preliminary data.</text>
</comment>
<organism evidence="2 3">
    <name type="scientific">Zea mays</name>
    <name type="common">Maize</name>
    <dbReference type="NCBI Taxonomy" id="4577"/>
    <lineage>
        <taxon>Eukaryota</taxon>
        <taxon>Viridiplantae</taxon>
        <taxon>Streptophyta</taxon>
        <taxon>Embryophyta</taxon>
        <taxon>Tracheophyta</taxon>
        <taxon>Spermatophyta</taxon>
        <taxon>Magnoliopsida</taxon>
        <taxon>Liliopsida</taxon>
        <taxon>Poales</taxon>
        <taxon>Poaceae</taxon>
        <taxon>PACMAD clade</taxon>
        <taxon>Panicoideae</taxon>
        <taxon>Andropogonodae</taxon>
        <taxon>Andropogoneae</taxon>
        <taxon>Tripsacinae</taxon>
        <taxon>Zea</taxon>
    </lineage>
</organism>
<reference evidence="2 3" key="1">
    <citation type="journal article" date="2018" name="Nat. Genet.">
        <title>Extensive intraspecific gene order and gene structural variations between Mo17 and other maize genomes.</title>
        <authorList>
            <person name="Sun S."/>
            <person name="Zhou Y."/>
            <person name="Chen J."/>
            <person name="Shi J."/>
            <person name="Zhao H."/>
            <person name="Zhao H."/>
            <person name="Song W."/>
            <person name="Zhang M."/>
            <person name="Cui Y."/>
            <person name="Dong X."/>
            <person name="Liu H."/>
            <person name="Ma X."/>
            <person name="Jiao Y."/>
            <person name="Wang B."/>
            <person name="Wei X."/>
            <person name="Stein J.C."/>
            <person name="Glaubitz J.C."/>
            <person name="Lu F."/>
            <person name="Yu G."/>
            <person name="Liang C."/>
            <person name="Fengler K."/>
            <person name="Li B."/>
            <person name="Rafalski A."/>
            <person name="Schnable P.S."/>
            <person name="Ware D.H."/>
            <person name="Buckler E.S."/>
            <person name="Lai J."/>
        </authorList>
    </citation>
    <scope>NUCLEOTIDE SEQUENCE [LARGE SCALE GENOMIC DNA]</scope>
    <source>
        <strain evidence="3">cv. Missouri 17</strain>
        <tissue evidence="2">Seedling</tissue>
    </source>
</reference>
<dbReference type="EMBL" id="NCVQ01000009">
    <property type="protein sequence ID" value="PWZ08901.1"/>
    <property type="molecule type" value="Genomic_DNA"/>
</dbReference>
<name>A0A3L6DMY3_MAIZE</name>
<proteinExistence type="predicted"/>
<dbReference type="ExpressionAtlas" id="A0A3L6DMY3">
    <property type="expression patterns" value="baseline and differential"/>
</dbReference>
<evidence type="ECO:0000313" key="3">
    <source>
        <dbReference type="Proteomes" id="UP000251960"/>
    </source>
</evidence>
<gene>
    <name evidence="2" type="ORF">Zm00014a_026540</name>
</gene>
<dbReference type="AlphaFoldDB" id="A0A3L6DMY3"/>
<dbReference type="Proteomes" id="UP000251960">
    <property type="component" value="Chromosome 8"/>
</dbReference>
<protein>
    <submittedName>
        <fullName evidence="2">Uncharacterized protein</fullName>
    </submittedName>
</protein>